<name>A0AA38PS45_9AGAR</name>
<organism evidence="1 2">
    <name type="scientific">Lentinula detonsa</name>
    <dbReference type="NCBI Taxonomy" id="2804962"/>
    <lineage>
        <taxon>Eukaryota</taxon>
        <taxon>Fungi</taxon>
        <taxon>Dikarya</taxon>
        <taxon>Basidiomycota</taxon>
        <taxon>Agaricomycotina</taxon>
        <taxon>Agaricomycetes</taxon>
        <taxon>Agaricomycetidae</taxon>
        <taxon>Agaricales</taxon>
        <taxon>Marasmiineae</taxon>
        <taxon>Omphalotaceae</taxon>
        <taxon>Lentinula</taxon>
    </lineage>
</organism>
<comment type="caution">
    <text evidence="1">The sequence shown here is derived from an EMBL/GenBank/DDBJ whole genome shotgun (WGS) entry which is preliminary data.</text>
</comment>
<dbReference type="Proteomes" id="UP001163850">
    <property type="component" value="Unassembled WGS sequence"/>
</dbReference>
<sequence>MRLMITQVLQTIRASPSKQSVCSRGSEWTSETLPRKEKPSKFELHLRSILNIINHTVSLHILTYGLLYSEQLDCYHVDSGTRVCLLYLASRATEGFKAVEQIGFSFTSEVSLLDSRQSAPSFETNHFSGSQSRLVFETSTLTQTVLGQAYQRHMVSITCLFMTSSFSFTSWYLPHYSFFLWQGTQDLAFVVSVRRTHSSPRLLATHRSHGVLFFRP</sequence>
<gene>
    <name evidence="1" type="ORF">F5890DRAFT_636675</name>
</gene>
<reference evidence="1" key="1">
    <citation type="submission" date="2022-08" db="EMBL/GenBank/DDBJ databases">
        <authorList>
            <consortium name="DOE Joint Genome Institute"/>
            <person name="Min B."/>
            <person name="Riley R."/>
            <person name="Sierra-Patev S."/>
            <person name="Naranjo-Ortiz M."/>
            <person name="Looney B."/>
            <person name="Konkel Z."/>
            <person name="Slot J.C."/>
            <person name="Sakamoto Y."/>
            <person name="Steenwyk J.L."/>
            <person name="Rokas A."/>
            <person name="Carro J."/>
            <person name="Camarero S."/>
            <person name="Ferreira P."/>
            <person name="Molpeceres G."/>
            <person name="Ruiz-Duenas F.J."/>
            <person name="Serrano A."/>
            <person name="Henrissat B."/>
            <person name="Drula E."/>
            <person name="Hughes K.W."/>
            <person name="Mata J.L."/>
            <person name="Ishikawa N.K."/>
            <person name="Vargas-Isla R."/>
            <person name="Ushijima S."/>
            <person name="Smith C.A."/>
            <person name="Ahrendt S."/>
            <person name="Andreopoulos W."/>
            <person name="He G."/>
            <person name="Labutti K."/>
            <person name="Lipzen A."/>
            <person name="Ng V."/>
            <person name="Sandor L."/>
            <person name="Barry K."/>
            <person name="Martinez A.T."/>
            <person name="Xiao Y."/>
            <person name="Gibbons J.G."/>
            <person name="Terashima K."/>
            <person name="Hibbett D.S."/>
            <person name="Grigoriev I.V."/>
        </authorList>
    </citation>
    <scope>NUCLEOTIDE SEQUENCE</scope>
    <source>
        <strain evidence="1">TFB7829</strain>
    </source>
</reference>
<evidence type="ECO:0000313" key="2">
    <source>
        <dbReference type="Proteomes" id="UP001163850"/>
    </source>
</evidence>
<dbReference type="EMBL" id="MU802154">
    <property type="protein sequence ID" value="KAJ3980838.1"/>
    <property type="molecule type" value="Genomic_DNA"/>
</dbReference>
<protein>
    <submittedName>
        <fullName evidence="1">Uncharacterized protein</fullName>
    </submittedName>
</protein>
<accession>A0AA38PS45</accession>
<dbReference type="AlphaFoldDB" id="A0AA38PS45"/>
<proteinExistence type="predicted"/>
<evidence type="ECO:0000313" key="1">
    <source>
        <dbReference type="EMBL" id="KAJ3980838.1"/>
    </source>
</evidence>